<protein>
    <recommendedName>
        <fullName evidence="3">DUF3467 domain-containing protein</fullName>
    </recommendedName>
</protein>
<reference evidence="1 2" key="1">
    <citation type="journal article" date="2016" name="Nat. Commun.">
        <title>Thousands of microbial genomes shed light on interconnected biogeochemical processes in an aquifer system.</title>
        <authorList>
            <person name="Anantharaman K."/>
            <person name="Brown C.T."/>
            <person name="Hug L.A."/>
            <person name="Sharon I."/>
            <person name="Castelle C.J."/>
            <person name="Probst A.J."/>
            <person name="Thomas B.C."/>
            <person name="Singh A."/>
            <person name="Wilkins M.J."/>
            <person name="Karaoz U."/>
            <person name="Brodie E.L."/>
            <person name="Williams K.H."/>
            <person name="Hubbard S.S."/>
            <person name="Banfield J.F."/>
        </authorList>
    </citation>
    <scope>NUCLEOTIDE SEQUENCE [LARGE SCALE GENOMIC DNA]</scope>
</reference>
<accession>A0A1F8DL07</accession>
<name>A0A1F8DL07_9BACT</name>
<dbReference type="EMBL" id="MGIK01000006">
    <property type="protein sequence ID" value="OGM88689.1"/>
    <property type="molecule type" value="Genomic_DNA"/>
</dbReference>
<comment type="caution">
    <text evidence="1">The sequence shown here is derived from an EMBL/GenBank/DDBJ whole genome shotgun (WGS) entry which is preliminary data.</text>
</comment>
<evidence type="ECO:0000313" key="2">
    <source>
        <dbReference type="Proteomes" id="UP000176775"/>
    </source>
</evidence>
<evidence type="ECO:0008006" key="3">
    <source>
        <dbReference type="Google" id="ProtNLM"/>
    </source>
</evidence>
<organism evidence="1 2">
    <name type="scientific">Candidatus Woesebacteria bacterium RIFOXYD1_FULL_41_28</name>
    <dbReference type="NCBI Taxonomy" id="1802550"/>
    <lineage>
        <taxon>Bacteria</taxon>
        <taxon>Candidatus Woeseibacteriota</taxon>
    </lineage>
</organism>
<gene>
    <name evidence="1" type="ORF">A2594_03160</name>
</gene>
<dbReference type="Proteomes" id="UP000176775">
    <property type="component" value="Unassembled WGS sequence"/>
</dbReference>
<dbReference type="AlphaFoldDB" id="A0A1F8DL07"/>
<proteinExistence type="predicted"/>
<evidence type="ECO:0000313" key="1">
    <source>
        <dbReference type="EMBL" id="OGM88689.1"/>
    </source>
</evidence>
<sequence length="93" mass="10321">MIFMDEKGKKEDSQQISLNLDTTQILYTDNMFMTANPDGVVLDVTQRVGSTSQVRIVSRIGMSREHAKKFVNELGKLLAMSEGRNQTGKGGLN</sequence>